<gene>
    <name evidence="6" type="ORF">QSP1433_LOCUS11598</name>
</gene>
<accession>A0A7S2S8X4</accession>
<feature type="transmembrane region" description="Helical" evidence="5">
    <location>
        <begin position="58"/>
        <end position="85"/>
    </location>
</feature>
<protein>
    <submittedName>
        <fullName evidence="6">Uncharacterized protein</fullName>
    </submittedName>
</protein>
<organism evidence="6">
    <name type="scientific">Mucochytrium quahogii</name>
    <dbReference type="NCBI Taxonomy" id="96639"/>
    <lineage>
        <taxon>Eukaryota</taxon>
        <taxon>Sar</taxon>
        <taxon>Stramenopiles</taxon>
        <taxon>Bigyra</taxon>
        <taxon>Labyrinthulomycetes</taxon>
        <taxon>Thraustochytrida</taxon>
        <taxon>Thraustochytriidae</taxon>
        <taxon>Mucochytrium</taxon>
    </lineage>
</organism>
<keyword evidence="2 5" id="KW-0812">Transmembrane</keyword>
<reference evidence="6" key="1">
    <citation type="submission" date="2021-01" db="EMBL/GenBank/DDBJ databases">
        <authorList>
            <person name="Corre E."/>
            <person name="Pelletier E."/>
            <person name="Niang G."/>
            <person name="Scheremetjew M."/>
            <person name="Finn R."/>
            <person name="Kale V."/>
            <person name="Holt S."/>
            <person name="Cochrane G."/>
            <person name="Meng A."/>
            <person name="Brown T."/>
            <person name="Cohen L."/>
        </authorList>
    </citation>
    <scope>NUCLEOTIDE SEQUENCE</scope>
    <source>
        <strain evidence="6">NY070348D</strain>
    </source>
</reference>
<keyword evidence="4 5" id="KW-0472">Membrane</keyword>
<dbReference type="AlphaFoldDB" id="A0A7S2S8X4"/>
<sequence>MGDVEQQVPAGNSSGWCSCIKDANMQRASTIIRICNLLNAGLIIFAGIYSLVSISDIATLHLAALSISLYLACFGCILCCFELRVGALEKMVRRRFGFMYTFIGRTIFLFFIASFLFPRNTTTTIIVGVVTLCNAFLNCFVMWKHGEAFHDPTGKYSTAEDSTAAYVQNNPELAQRALQTGANYARENPDAAAAATRAAMSNSSANPFAASRT</sequence>
<dbReference type="GO" id="GO:0016020">
    <property type="term" value="C:membrane"/>
    <property type="evidence" value="ECO:0007669"/>
    <property type="project" value="UniProtKB-SubCell"/>
</dbReference>
<feature type="transmembrane region" description="Helical" evidence="5">
    <location>
        <begin position="97"/>
        <end position="117"/>
    </location>
</feature>
<evidence type="ECO:0000256" key="4">
    <source>
        <dbReference type="ARBA" id="ARBA00023136"/>
    </source>
</evidence>
<feature type="transmembrane region" description="Helical" evidence="5">
    <location>
        <begin position="31"/>
        <end position="52"/>
    </location>
</feature>
<evidence type="ECO:0000256" key="5">
    <source>
        <dbReference type="SAM" id="Phobius"/>
    </source>
</evidence>
<feature type="transmembrane region" description="Helical" evidence="5">
    <location>
        <begin position="123"/>
        <end position="143"/>
    </location>
</feature>
<dbReference type="PANTHER" id="PTHR38894">
    <property type="entry name" value="TRANSMEMBRANE PROTEIN"/>
    <property type="match status" value="1"/>
</dbReference>
<dbReference type="EMBL" id="HBHK01018299">
    <property type="protein sequence ID" value="CAD9693115.1"/>
    <property type="molecule type" value="Transcribed_RNA"/>
</dbReference>
<dbReference type="PANTHER" id="PTHR38894:SF1">
    <property type="entry name" value="TRANSMEMBRANE PROTEIN"/>
    <property type="match status" value="1"/>
</dbReference>
<evidence type="ECO:0000256" key="1">
    <source>
        <dbReference type="ARBA" id="ARBA00004141"/>
    </source>
</evidence>
<proteinExistence type="predicted"/>
<name>A0A7S2S8X4_9STRA</name>
<keyword evidence="3 5" id="KW-1133">Transmembrane helix</keyword>
<evidence type="ECO:0000256" key="3">
    <source>
        <dbReference type="ARBA" id="ARBA00022989"/>
    </source>
</evidence>
<dbReference type="Pfam" id="PF08507">
    <property type="entry name" value="COPI_assoc"/>
    <property type="match status" value="1"/>
</dbReference>
<evidence type="ECO:0000256" key="2">
    <source>
        <dbReference type="ARBA" id="ARBA00022692"/>
    </source>
</evidence>
<evidence type="ECO:0000313" key="6">
    <source>
        <dbReference type="EMBL" id="CAD9693115.1"/>
    </source>
</evidence>
<dbReference type="InterPro" id="IPR013714">
    <property type="entry name" value="Golgi_TVP15"/>
</dbReference>
<comment type="subcellular location">
    <subcellularLocation>
        <location evidence="1">Membrane</location>
        <topology evidence="1">Multi-pass membrane protein</topology>
    </subcellularLocation>
</comment>